<dbReference type="InterPro" id="IPR004090">
    <property type="entry name" value="Chemotax_Me-accpt_rcpt"/>
</dbReference>
<feature type="compositionally biased region" description="Acidic residues" evidence="5">
    <location>
        <begin position="815"/>
        <end position="825"/>
    </location>
</feature>
<evidence type="ECO:0000256" key="5">
    <source>
        <dbReference type="SAM" id="MobiDB-lite"/>
    </source>
</evidence>
<keyword evidence="6" id="KW-0812">Transmembrane</keyword>
<dbReference type="GO" id="GO:0004888">
    <property type="term" value="F:transmembrane signaling receptor activity"/>
    <property type="evidence" value="ECO:0007669"/>
    <property type="project" value="InterPro"/>
</dbReference>
<dbReference type="InterPro" id="IPR003660">
    <property type="entry name" value="HAMP_dom"/>
</dbReference>
<comment type="similarity">
    <text evidence="2">Belongs to the methyl-accepting chemotaxis (MCP) protein family.</text>
</comment>
<evidence type="ECO:0000256" key="4">
    <source>
        <dbReference type="SAM" id="Coils"/>
    </source>
</evidence>
<dbReference type="PRINTS" id="PR00260">
    <property type="entry name" value="CHEMTRNSDUCR"/>
</dbReference>
<dbReference type="EMBL" id="BAAADV010000001">
    <property type="protein sequence ID" value="GAA0660492.1"/>
    <property type="molecule type" value="Genomic_DNA"/>
</dbReference>
<reference evidence="9 10" key="1">
    <citation type="journal article" date="2019" name="Int. J. Syst. Evol. Microbiol.">
        <title>The Global Catalogue of Microorganisms (GCM) 10K type strain sequencing project: providing services to taxonomists for standard genome sequencing and annotation.</title>
        <authorList>
            <consortium name="The Broad Institute Genomics Platform"/>
            <consortium name="The Broad Institute Genome Sequencing Center for Infectious Disease"/>
            <person name="Wu L."/>
            <person name="Ma J."/>
        </authorList>
    </citation>
    <scope>NUCLEOTIDE SEQUENCE [LARGE SCALE GENOMIC DNA]</scope>
    <source>
        <strain evidence="9 10">JCM 16328</strain>
    </source>
</reference>
<dbReference type="GO" id="GO:0006935">
    <property type="term" value="P:chemotaxis"/>
    <property type="evidence" value="ECO:0007669"/>
    <property type="project" value="InterPro"/>
</dbReference>
<dbReference type="PROSITE" id="PS50111">
    <property type="entry name" value="CHEMOTAXIS_TRANSDUC_2"/>
    <property type="match status" value="1"/>
</dbReference>
<feature type="transmembrane region" description="Helical" evidence="6">
    <location>
        <begin position="21"/>
        <end position="43"/>
    </location>
</feature>
<sequence>MLGKVRQLVPRIVRRSYAAKFGITLLILGLLVGGIGITATQAIESGVAENTNDDYATMAGQEASAVESWNDKQRLVAGMMSESGVVQSGNTTQIGPYLNQWQSQLNGRSDGPRGDYAYAIHYVDVEEGMVLNSTAGYAGESVSALALPEDDRAVLTGDPPTEETYTTSPYKIGAEDVSGTPAVSYVRQVAGDPSHAILYTADLSSYSANFQSAGSTTTTMVVDENDRVVFDDSYFGAENQLFLEPYDGNGDLTAAARAAGSGDPQAQRIDANPQGALANGVYGFPAESYVVGAAQVEGTDWVVLVHEPVSQAYGFVNAVSTYGVWITGAVVLLIGLVGAVLGRNTAVAIDRLTSKTEEMEDGNLDVDFETHRIDSIGRLYDGFANMRDALREQIREAQGARREAETAREETERMNEHLETKAEEYQQVMKSAAAGDLTARMDPESDNESMAQIGRTFNDMLAELEATTDRLKAFAGEVATASEQVTASSEEVRSASEQVSESIQEISDGAERQNESLQAVSQEMDGLSTTTEQIAASSNEVADLAARTAQTGQEGREAAQQAIEGMNSIEAESEDAVAEIEQLQEEVAQIDELLEFITEVAEQTNMLALNANIEASRSDSGESGEGFAVVAEEVKELAADTKDAAEDIEDRLDRIKSQTDTTAEEVRRTSSEITEHTDSVREAADALEEIAGYAQETNDGVQEISAATEQQAASTQEVVAMVDEAATISEETTAEAENVAAAAEEQTTAMTEVSGSAASLSQQAAQLSEALDRFDTDVDAGADRSALPGDGRSDSGTPEEELDALTDEATRDQEIPDEASPDGDETASAPADVESERSDDDQSEDAFTFGSAASESEEK</sequence>
<dbReference type="SMART" id="SM00283">
    <property type="entry name" value="MA"/>
    <property type="match status" value="1"/>
</dbReference>
<name>A0AAV3T5A1_9EURY</name>
<feature type="compositionally biased region" description="Low complexity" evidence="5">
    <location>
        <begin position="495"/>
        <end position="507"/>
    </location>
</feature>
<dbReference type="Proteomes" id="UP001500420">
    <property type="component" value="Unassembled WGS sequence"/>
</dbReference>
<feature type="compositionally biased region" description="Acidic residues" evidence="5">
    <location>
        <begin position="797"/>
        <end position="806"/>
    </location>
</feature>
<feature type="domain" description="HAMP" evidence="8">
    <location>
        <begin position="426"/>
        <end position="469"/>
    </location>
</feature>
<dbReference type="Gene3D" id="1.10.287.950">
    <property type="entry name" value="Methyl-accepting chemotaxis protein"/>
    <property type="match status" value="1"/>
</dbReference>
<dbReference type="GO" id="GO:0007165">
    <property type="term" value="P:signal transduction"/>
    <property type="evidence" value="ECO:0007669"/>
    <property type="project" value="UniProtKB-KW"/>
</dbReference>
<feature type="region of interest" description="Disordered" evidence="5">
    <location>
        <begin position="775"/>
        <end position="859"/>
    </location>
</feature>
<dbReference type="RefSeq" id="WP_343771810.1">
    <property type="nucleotide sequence ID" value="NZ_BAAADV010000001.1"/>
</dbReference>
<evidence type="ECO:0000313" key="9">
    <source>
        <dbReference type="EMBL" id="GAA0660492.1"/>
    </source>
</evidence>
<evidence type="ECO:0000313" key="10">
    <source>
        <dbReference type="Proteomes" id="UP001500420"/>
    </source>
</evidence>
<dbReference type="SUPFAM" id="SSF58104">
    <property type="entry name" value="Methyl-accepting chemotaxis protein (MCP) signaling domain"/>
    <property type="match status" value="1"/>
</dbReference>
<dbReference type="Pfam" id="PF00015">
    <property type="entry name" value="MCPsignal"/>
    <property type="match status" value="1"/>
</dbReference>
<keyword evidence="6" id="KW-0472">Membrane</keyword>
<protein>
    <submittedName>
        <fullName evidence="9">Chemotaxis signal transducer protein Htr4</fullName>
    </submittedName>
</protein>
<feature type="domain" description="HAMP" evidence="8">
    <location>
        <begin position="343"/>
        <end position="395"/>
    </location>
</feature>
<dbReference type="Pfam" id="PF00672">
    <property type="entry name" value="HAMP"/>
    <property type="match status" value="2"/>
</dbReference>
<dbReference type="SMART" id="SM00304">
    <property type="entry name" value="HAMP"/>
    <property type="match status" value="2"/>
</dbReference>
<keyword evidence="1 3" id="KW-0807">Transducer</keyword>
<dbReference type="InterPro" id="IPR004089">
    <property type="entry name" value="MCPsignal_dom"/>
</dbReference>
<organism evidence="9 10">
    <name type="scientific">Natronoarchaeum mannanilyticum</name>
    <dbReference type="NCBI Taxonomy" id="926360"/>
    <lineage>
        <taxon>Archaea</taxon>
        <taxon>Methanobacteriati</taxon>
        <taxon>Methanobacteriota</taxon>
        <taxon>Stenosarchaea group</taxon>
        <taxon>Halobacteria</taxon>
        <taxon>Halobacteriales</taxon>
        <taxon>Natronoarchaeaceae</taxon>
    </lineage>
</organism>
<dbReference type="AlphaFoldDB" id="A0AAV3T5A1"/>
<comment type="caution">
    <text evidence="9">The sequence shown here is derived from an EMBL/GenBank/DDBJ whole genome shotgun (WGS) entry which is preliminary data.</text>
</comment>
<evidence type="ECO:0000256" key="1">
    <source>
        <dbReference type="ARBA" id="ARBA00023224"/>
    </source>
</evidence>
<keyword evidence="6" id="KW-1133">Transmembrane helix</keyword>
<feature type="coiled-coil region" evidence="4">
    <location>
        <begin position="383"/>
        <end position="428"/>
    </location>
</feature>
<evidence type="ECO:0000256" key="6">
    <source>
        <dbReference type="SAM" id="Phobius"/>
    </source>
</evidence>
<feature type="domain" description="Methyl-accepting transducer" evidence="7">
    <location>
        <begin position="488"/>
        <end position="726"/>
    </location>
</feature>
<evidence type="ECO:0000259" key="8">
    <source>
        <dbReference type="PROSITE" id="PS50885"/>
    </source>
</evidence>
<dbReference type="PANTHER" id="PTHR32089">
    <property type="entry name" value="METHYL-ACCEPTING CHEMOTAXIS PROTEIN MCPB"/>
    <property type="match status" value="1"/>
</dbReference>
<dbReference type="CDD" id="cd06225">
    <property type="entry name" value="HAMP"/>
    <property type="match status" value="2"/>
</dbReference>
<dbReference type="PROSITE" id="PS50885">
    <property type="entry name" value="HAMP"/>
    <property type="match status" value="2"/>
</dbReference>
<accession>A0AAV3T5A1</accession>
<evidence type="ECO:0000256" key="2">
    <source>
        <dbReference type="ARBA" id="ARBA00029447"/>
    </source>
</evidence>
<dbReference type="PANTHER" id="PTHR32089:SF112">
    <property type="entry name" value="LYSOZYME-LIKE PROTEIN-RELATED"/>
    <property type="match status" value="1"/>
</dbReference>
<dbReference type="Gene3D" id="6.10.250.1910">
    <property type="match status" value="1"/>
</dbReference>
<gene>
    <name evidence="9" type="primary">htr4</name>
    <name evidence="9" type="ORF">GCM10009020_00630</name>
</gene>
<evidence type="ECO:0000256" key="3">
    <source>
        <dbReference type="PROSITE-ProRule" id="PRU00284"/>
    </source>
</evidence>
<keyword evidence="4" id="KW-0175">Coiled coil</keyword>
<feature type="region of interest" description="Disordered" evidence="5">
    <location>
        <begin position="482"/>
        <end position="515"/>
    </location>
</feature>
<feature type="coiled-coil region" evidence="4">
    <location>
        <begin position="631"/>
        <end position="665"/>
    </location>
</feature>
<keyword evidence="10" id="KW-1185">Reference proteome</keyword>
<dbReference type="GO" id="GO:0016020">
    <property type="term" value="C:membrane"/>
    <property type="evidence" value="ECO:0007669"/>
    <property type="project" value="InterPro"/>
</dbReference>
<proteinExistence type="inferred from homology"/>
<dbReference type="CDD" id="cd11386">
    <property type="entry name" value="MCP_signal"/>
    <property type="match status" value="1"/>
</dbReference>
<feature type="coiled-coil region" evidence="4">
    <location>
        <begin position="566"/>
        <end position="600"/>
    </location>
</feature>
<evidence type="ECO:0000259" key="7">
    <source>
        <dbReference type="PROSITE" id="PS50111"/>
    </source>
</evidence>